<organism evidence="2 3">
    <name type="scientific">Pleurodeles waltl</name>
    <name type="common">Iberian ribbed newt</name>
    <dbReference type="NCBI Taxonomy" id="8319"/>
    <lineage>
        <taxon>Eukaryota</taxon>
        <taxon>Metazoa</taxon>
        <taxon>Chordata</taxon>
        <taxon>Craniata</taxon>
        <taxon>Vertebrata</taxon>
        <taxon>Euteleostomi</taxon>
        <taxon>Amphibia</taxon>
        <taxon>Batrachia</taxon>
        <taxon>Caudata</taxon>
        <taxon>Salamandroidea</taxon>
        <taxon>Salamandridae</taxon>
        <taxon>Pleurodelinae</taxon>
        <taxon>Pleurodeles</taxon>
    </lineage>
</organism>
<keyword evidence="3" id="KW-1185">Reference proteome</keyword>
<sequence>MAQAYPRGQTAYYRKDYSIAASEREIASALKYPKVTGRTNWARAIQGGPVCETQMGVGRQTLLDRSGDTDDSVGVGHTEGPRTLGEASTRVEL</sequence>
<dbReference type="Proteomes" id="UP001066276">
    <property type="component" value="Chromosome 8"/>
</dbReference>
<name>A0AAV7NLH7_PLEWA</name>
<gene>
    <name evidence="2" type="ORF">NDU88_003743</name>
</gene>
<dbReference type="EMBL" id="JANPWB010000012">
    <property type="protein sequence ID" value="KAJ1115519.1"/>
    <property type="molecule type" value="Genomic_DNA"/>
</dbReference>
<evidence type="ECO:0000313" key="2">
    <source>
        <dbReference type="EMBL" id="KAJ1115519.1"/>
    </source>
</evidence>
<evidence type="ECO:0000256" key="1">
    <source>
        <dbReference type="SAM" id="MobiDB-lite"/>
    </source>
</evidence>
<dbReference type="AlphaFoldDB" id="A0AAV7NLH7"/>
<reference evidence="2" key="1">
    <citation type="journal article" date="2022" name="bioRxiv">
        <title>Sequencing and chromosome-scale assembly of the giantPleurodeles waltlgenome.</title>
        <authorList>
            <person name="Brown T."/>
            <person name="Elewa A."/>
            <person name="Iarovenko S."/>
            <person name="Subramanian E."/>
            <person name="Araus A.J."/>
            <person name="Petzold A."/>
            <person name="Susuki M."/>
            <person name="Suzuki K.-i.T."/>
            <person name="Hayashi T."/>
            <person name="Toyoda A."/>
            <person name="Oliveira C."/>
            <person name="Osipova E."/>
            <person name="Leigh N.D."/>
            <person name="Simon A."/>
            <person name="Yun M.H."/>
        </authorList>
    </citation>
    <scope>NUCLEOTIDE SEQUENCE</scope>
    <source>
        <strain evidence="2">20211129_DDA</strain>
        <tissue evidence="2">Liver</tissue>
    </source>
</reference>
<protein>
    <submittedName>
        <fullName evidence="2">Uncharacterized protein</fullName>
    </submittedName>
</protein>
<proteinExistence type="predicted"/>
<accession>A0AAV7NLH7</accession>
<comment type="caution">
    <text evidence="2">The sequence shown here is derived from an EMBL/GenBank/DDBJ whole genome shotgun (WGS) entry which is preliminary data.</text>
</comment>
<feature type="region of interest" description="Disordered" evidence="1">
    <location>
        <begin position="63"/>
        <end position="93"/>
    </location>
</feature>
<evidence type="ECO:0000313" key="3">
    <source>
        <dbReference type="Proteomes" id="UP001066276"/>
    </source>
</evidence>